<dbReference type="EMBL" id="KL363364">
    <property type="protein sequence ID" value="KFD46555.1"/>
    <property type="molecule type" value="Genomic_DNA"/>
</dbReference>
<dbReference type="Proteomes" id="UP000030764">
    <property type="component" value="Unassembled WGS sequence"/>
</dbReference>
<protein>
    <submittedName>
        <fullName evidence="1">Uncharacterized protein</fullName>
    </submittedName>
</protein>
<evidence type="ECO:0000313" key="1">
    <source>
        <dbReference type="EMBL" id="KFD46555.1"/>
    </source>
</evidence>
<proteinExistence type="predicted"/>
<gene>
    <name evidence="1" type="ORF">M513_12573</name>
</gene>
<name>A0A085LNK9_9BILA</name>
<sequence length="82" mass="8981">MKVDKTPEGKSSFGLVVVPPSGRNPLVDVAGKEQKNLRTGCHGAGGDVSSVRAELRVRVVVWWLSEHREINVGVYVWLSARL</sequence>
<dbReference type="AlphaFoldDB" id="A0A085LNK9"/>
<reference evidence="1 2" key="1">
    <citation type="journal article" date="2014" name="Nat. Genet.">
        <title>Genome and transcriptome of the porcine whipworm Trichuris suis.</title>
        <authorList>
            <person name="Jex A.R."/>
            <person name="Nejsum P."/>
            <person name="Schwarz E.M."/>
            <person name="Hu L."/>
            <person name="Young N.D."/>
            <person name="Hall R.S."/>
            <person name="Korhonen P.K."/>
            <person name="Liao S."/>
            <person name="Thamsborg S."/>
            <person name="Xia J."/>
            <person name="Xu P."/>
            <person name="Wang S."/>
            <person name="Scheerlinck J.P."/>
            <person name="Hofmann A."/>
            <person name="Sternberg P.W."/>
            <person name="Wang J."/>
            <person name="Gasser R.B."/>
        </authorList>
    </citation>
    <scope>NUCLEOTIDE SEQUENCE [LARGE SCALE GENOMIC DNA]</scope>
    <source>
        <strain evidence="1">DCEP-RM93M</strain>
    </source>
</reference>
<evidence type="ECO:0000313" key="2">
    <source>
        <dbReference type="Proteomes" id="UP000030764"/>
    </source>
</evidence>
<organism evidence="1 2">
    <name type="scientific">Trichuris suis</name>
    <name type="common">pig whipworm</name>
    <dbReference type="NCBI Taxonomy" id="68888"/>
    <lineage>
        <taxon>Eukaryota</taxon>
        <taxon>Metazoa</taxon>
        <taxon>Ecdysozoa</taxon>
        <taxon>Nematoda</taxon>
        <taxon>Enoplea</taxon>
        <taxon>Dorylaimia</taxon>
        <taxon>Trichinellida</taxon>
        <taxon>Trichuridae</taxon>
        <taxon>Trichuris</taxon>
    </lineage>
</organism>
<keyword evidence="2" id="KW-1185">Reference proteome</keyword>
<accession>A0A085LNK9</accession>